<evidence type="ECO:0000256" key="10">
    <source>
        <dbReference type="SAM" id="MobiDB-lite"/>
    </source>
</evidence>
<dbReference type="Proteomes" id="UP000694544">
    <property type="component" value="Unplaced"/>
</dbReference>
<keyword evidence="12" id="KW-1185">Reference proteome</keyword>
<dbReference type="Pfam" id="PF01459">
    <property type="entry name" value="Porin_3"/>
    <property type="match status" value="2"/>
</dbReference>
<comment type="subcellular location">
    <subcellularLocation>
        <location evidence="1">Mitochondrion outer membrane</location>
        <topology evidence="1">Multi-pass membrane protein</topology>
    </subcellularLocation>
</comment>
<evidence type="ECO:0000256" key="2">
    <source>
        <dbReference type="ARBA" id="ARBA00010510"/>
    </source>
</evidence>
<feature type="region of interest" description="Disordered" evidence="10">
    <location>
        <begin position="1"/>
        <end position="72"/>
    </location>
</feature>
<evidence type="ECO:0000256" key="3">
    <source>
        <dbReference type="ARBA" id="ARBA00022448"/>
    </source>
</evidence>
<feature type="compositionally biased region" description="Gly residues" evidence="10">
    <location>
        <begin position="40"/>
        <end position="50"/>
    </location>
</feature>
<keyword evidence="9" id="KW-0472">Membrane</keyword>
<evidence type="ECO:0000256" key="7">
    <source>
        <dbReference type="ARBA" id="ARBA00022927"/>
    </source>
</evidence>
<keyword evidence="3" id="KW-0813">Transport</keyword>
<evidence type="ECO:0008006" key="13">
    <source>
        <dbReference type="Google" id="ProtNLM"/>
    </source>
</evidence>
<dbReference type="Ensembl" id="ENSMMST00000005080.1">
    <property type="protein sequence ID" value="ENSMMSP00000004675.1"/>
    <property type="gene ID" value="ENSMMSG00000003508.1"/>
</dbReference>
<dbReference type="GeneTree" id="ENSGT00390000003308"/>
<dbReference type="InterPro" id="IPR023614">
    <property type="entry name" value="Porin_dom_sf"/>
</dbReference>
<comment type="similarity">
    <text evidence="2">Belongs to the Tom40 family.</text>
</comment>
<evidence type="ECO:0000313" key="11">
    <source>
        <dbReference type="Ensembl" id="ENSMMSP00000004675.1"/>
    </source>
</evidence>
<keyword evidence="4" id="KW-1134">Transmembrane beta strand</keyword>
<evidence type="ECO:0000256" key="8">
    <source>
        <dbReference type="ARBA" id="ARBA00023128"/>
    </source>
</evidence>
<keyword evidence="8" id="KW-0496">Mitochondrion</keyword>
<evidence type="ECO:0000256" key="9">
    <source>
        <dbReference type="ARBA" id="ARBA00023136"/>
    </source>
</evidence>
<dbReference type="GO" id="GO:0005741">
    <property type="term" value="C:mitochondrial outer membrane"/>
    <property type="evidence" value="ECO:0007669"/>
    <property type="project" value="UniProtKB-SubCell"/>
</dbReference>
<dbReference type="InterPro" id="IPR037930">
    <property type="entry name" value="Tom40"/>
</dbReference>
<dbReference type="Gene3D" id="2.40.160.10">
    <property type="entry name" value="Porin"/>
    <property type="match status" value="1"/>
</dbReference>
<evidence type="ECO:0000313" key="12">
    <source>
        <dbReference type="Proteomes" id="UP000694544"/>
    </source>
</evidence>
<accession>A0A8C6CRC0</accession>
<protein>
    <recommendedName>
        <fullName evidence="13">Mitochondrial import receptor subunit TOM40 homolog</fullName>
    </recommendedName>
</protein>
<keyword evidence="7" id="KW-0653">Protein transport</keyword>
<feature type="compositionally biased region" description="Low complexity" evidence="10">
    <location>
        <begin position="1"/>
        <end position="10"/>
    </location>
</feature>
<evidence type="ECO:0000256" key="4">
    <source>
        <dbReference type="ARBA" id="ARBA00022452"/>
    </source>
</evidence>
<evidence type="ECO:0000256" key="1">
    <source>
        <dbReference type="ARBA" id="ARBA00004374"/>
    </source>
</evidence>
<organism evidence="11 12">
    <name type="scientific">Moschus moschiferus</name>
    <name type="common">Siberian musk deer</name>
    <name type="synonym">Moschus sibiricus</name>
    <dbReference type="NCBI Taxonomy" id="68415"/>
    <lineage>
        <taxon>Eukaryota</taxon>
        <taxon>Metazoa</taxon>
        <taxon>Chordata</taxon>
        <taxon>Craniata</taxon>
        <taxon>Vertebrata</taxon>
        <taxon>Euteleostomi</taxon>
        <taxon>Mammalia</taxon>
        <taxon>Eutheria</taxon>
        <taxon>Laurasiatheria</taxon>
        <taxon>Artiodactyla</taxon>
        <taxon>Ruminantia</taxon>
        <taxon>Pecora</taxon>
        <taxon>Moschidae</taxon>
        <taxon>Moschus</taxon>
    </lineage>
</organism>
<sequence>MGNVLAASSPPAGPPPPPAPPLVGLPPPPPSPPGFTLPPLGGGLGAGAGTSRGSERTPRTAAASAGGTGDDGACGCLPNPGTFEECHQKCKELFPIQMEGVKLTVNKGLSNHFQVNHTVALSTVGESNYHFGITYVGTKQLSPTEVFPVLVGDMDNSGSLNAQIIHQLGPGLRSKMAIQTQQSKLVNWQVDGEYRGSDFTAAVTLGNLDILVAGKYTLNNYDQLQVGNTSVSFGYQLDLPKANLLFKGSVDSNWIMDATLEKKLPSLPLTLALGAFLNHRKNKFQCDFGLTIG</sequence>
<proteinExistence type="inferred from homology"/>
<evidence type="ECO:0000256" key="5">
    <source>
        <dbReference type="ARBA" id="ARBA00022692"/>
    </source>
</evidence>
<feature type="compositionally biased region" description="Pro residues" evidence="10">
    <location>
        <begin position="11"/>
        <end position="36"/>
    </location>
</feature>
<dbReference type="GO" id="GO:0030150">
    <property type="term" value="P:protein import into mitochondrial matrix"/>
    <property type="evidence" value="ECO:0007669"/>
    <property type="project" value="InterPro"/>
</dbReference>
<dbReference type="CDD" id="cd07305">
    <property type="entry name" value="Porin3_Tom40"/>
    <property type="match status" value="1"/>
</dbReference>
<keyword evidence="6" id="KW-1000">Mitochondrion outer membrane</keyword>
<keyword evidence="5" id="KW-0812">Transmembrane</keyword>
<name>A0A8C6CRC0_MOSMO</name>
<evidence type="ECO:0000256" key="6">
    <source>
        <dbReference type="ARBA" id="ARBA00022787"/>
    </source>
</evidence>
<dbReference type="PANTHER" id="PTHR10802">
    <property type="entry name" value="MITOCHONDRIAL IMPORT RECEPTOR SUBUNIT TOM40"/>
    <property type="match status" value="1"/>
</dbReference>
<dbReference type="GO" id="GO:0008320">
    <property type="term" value="F:protein transmembrane transporter activity"/>
    <property type="evidence" value="ECO:0007669"/>
    <property type="project" value="InterPro"/>
</dbReference>
<reference evidence="11" key="1">
    <citation type="submission" date="2025-08" db="UniProtKB">
        <authorList>
            <consortium name="Ensembl"/>
        </authorList>
    </citation>
    <scope>IDENTIFICATION</scope>
</reference>
<dbReference type="InterPro" id="IPR027246">
    <property type="entry name" value="Porin_Euk/Tom40"/>
</dbReference>
<reference evidence="11" key="2">
    <citation type="submission" date="2025-09" db="UniProtKB">
        <authorList>
            <consortium name="Ensembl"/>
        </authorList>
    </citation>
    <scope>IDENTIFICATION</scope>
</reference>
<dbReference type="AlphaFoldDB" id="A0A8C6CRC0"/>